<evidence type="ECO:0000256" key="7">
    <source>
        <dbReference type="ARBA" id="ARBA00022840"/>
    </source>
</evidence>
<keyword evidence="7 11" id="KW-0067">ATP-binding</keyword>
<name>A0ABD1EUY3_HYPHA</name>
<comment type="function">
    <text evidence="11">Acts as one of several non-catalytic accessory components of the cytoplasmic dynein 1 complex that are thought to be involved in linking dynein to cargos and to adapter proteins that regulate dynein function. Cytoplasmic dynein 1 acts as a motor for the intracellular retrograde motility of vesicles and organelles along microtubules. May play a role in binding dynein to membranous organelles or chromosomes.</text>
</comment>
<evidence type="ECO:0000256" key="9">
    <source>
        <dbReference type="ARBA" id="ARBA00023175"/>
    </source>
</evidence>
<dbReference type="Gene3D" id="3.40.50.300">
    <property type="entry name" value="P-loop containing nucleotide triphosphate hydrolases"/>
    <property type="match status" value="1"/>
</dbReference>
<evidence type="ECO:0000256" key="8">
    <source>
        <dbReference type="ARBA" id="ARBA00023017"/>
    </source>
</evidence>
<keyword evidence="4 11" id="KW-0963">Cytoplasm</keyword>
<evidence type="ECO:0000256" key="12">
    <source>
        <dbReference type="SAM" id="MobiDB-lite"/>
    </source>
</evidence>
<comment type="caution">
    <text evidence="13">The sequence shown here is derived from an EMBL/GenBank/DDBJ whole genome shotgun (WGS) entry which is preliminary data.</text>
</comment>
<evidence type="ECO:0000256" key="10">
    <source>
        <dbReference type="ARBA" id="ARBA00023212"/>
    </source>
</evidence>
<keyword evidence="8 11" id="KW-0243">Dynein</keyword>
<dbReference type="InterPro" id="IPR027417">
    <property type="entry name" value="P-loop_NTPase"/>
</dbReference>
<evidence type="ECO:0000256" key="3">
    <source>
        <dbReference type="ARBA" id="ARBA00022448"/>
    </source>
</evidence>
<evidence type="ECO:0000256" key="6">
    <source>
        <dbReference type="ARBA" id="ARBA00022741"/>
    </source>
</evidence>
<keyword evidence="9 11" id="KW-0505">Motor protein</keyword>
<feature type="region of interest" description="Disordered" evidence="12">
    <location>
        <begin position="414"/>
        <end position="475"/>
    </location>
</feature>
<evidence type="ECO:0000313" key="13">
    <source>
        <dbReference type="EMBL" id="KAL1502605.1"/>
    </source>
</evidence>
<keyword evidence="14" id="KW-1185">Reference proteome</keyword>
<dbReference type="Proteomes" id="UP001566132">
    <property type="component" value="Unassembled WGS sequence"/>
</dbReference>
<dbReference type="PANTHER" id="PTHR12688">
    <property type="entry name" value="DYNEIN LIGHT INTERMEDIATE CHAIN"/>
    <property type="match status" value="1"/>
</dbReference>
<dbReference type="GO" id="GO:0005868">
    <property type="term" value="C:cytoplasmic dynein complex"/>
    <property type="evidence" value="ECO:0007669"/>
    <property type="project" value="UniProtKB-UniRule"/>
</dbReference>
<dbReference type="Pfam" id="PF05783">
    <property type="entry name" value="DLIC"/>
    <property type="match status" value="1"/>
</dbReference>
<reference evidence="13 14" key="1">
    <citation type="submission" date="2024-05" db="EMBL/GenBank/DDBJ databases">
        <title>Genetic variation in Jamaican populations of the coffee berry borer (Hypothenemus hampei).</title>
        <authorList>
            <person name="Errbii M."/>
            <person name="Myrie A."/>
        </authorList>
    </citation>
    <scope>NUCLEOTIDE SEQUENCE [LARGE SCALE GENOMIC DNA]</scope>
    <source>
        <strain evidence="13">JA-Hopewell-2020-01-JO</strain>
        <tissue evidence="13">Whole body</tissue>
    </source>
</reference>
<evidence type="ECO:0000256" key="2">
    <source>
        <dbReference type="ARBA" id="ARBA00006831"/>
    </source>
</evidence>
<dbReference type="GO" id="GO:0005524">
    <property type="term" value="F:ATP binding"/>
    <property type="evidence" value="ECO:0007669"/>
    <property type="project" value="UniProtKB-KW"/>
</dbReference>
<accession>A0ABD1EUY3</accession>
<keyword evidence="6 11" id="KW-0547">Nucleotide-binding</keyword>
<keyword evidence="10 11" id="KW-0206">Cytoskeleton</keyword>
<sequence>MPPLKDDLEVINSNNDDNVNLWQSILNDVQKHGNPKLNPNKQIVVLGDNESGKTTMVAKLQGIENSSKGSGLEYAYINVRDEYRDDHTRLSVWVLDGDPAHSDLLKFALNEETFQDTLVILTVSMTTPWGILEQLQHWSSVLADHLDKLKLDIDLRQNKKHSMIKKWLEYIEPGDELEPASPMKRSSRNLGDDDNEEIDTSALPEGTLTNNLGLDIVVVVTKTDYIQTLEKEQDYRDEHLDFMQQWIRKFCLQHGAALFYTSAKEDKNCDLLYKYLTHRIYGFPFHTPALVVEKDAVFIPAGWDNVKKISILHENMHSCKQDDYYRDVIVQPATRKAVSRETEILAEDEQAFLAKLQQNAFGGAPPSGRDNSLRTAPITGMQPSPRKLDGAKVVNSPGGEGVLANFFNSLLHKKTGSPNTSMVNKSGGPESLSEKAVMRSDAQAELDKLARKKLAPPSSGNASNTSSVDLDATDC</sequence>
<proteinExistence type="inferred from homology"/>
<evidence type="ECO:0000313" key="14">
    <source>
        <dbReference type="Proteomes" id="UP001566132"/>
    </source>
</evidence>
<dbReference type="EMBL" id="JBDJPC010000005">
    <property type="protein sequence ID" value="KAL1502605.1"/>
    <property type="molecule type" value="Genomic_DNA"/>
</dbReference>
<gene>
    <name evidence="13" type="ORF">ABEB36_007725</name>
</gene>
<evidence type="ECO:0000256" key="1">
    <source>
        <dbReference type="ARBA" id="ARBA00004245"/>
    </source>
</evidence>
<feature type="compositionally biased region" description="Polar residues" evidence="12">
    <location>
        <begin position="458"/>
        <end position="468"/>
    </location>
</feature>
<dbReference type="PANTHER" id="PTHR12688:SF0">
    <property type="entry name" value="DYNEIN LIGHT INTERMEDIATE CHAIN"/>
    <property type="match status" value="1"/>
</dbReference>
<evidence type="ECO:0000256" key="11">
    <source>
        <dbReference type="RuleBase" id="RU366047"/>
    </source>
</evidence>
<feature type="region of interest" description="Disordered" evidence="12">
    <location>
        <begin position="178"/>
        <end position="197"/>
    </location>
</feature>
<evidence type="ECO:0000256" key="5">
    <source>
        <dbReference type="ARBA" id="ARBA00022701"/>
    </source>
</evidence>
<keyword evidence="5 11" id="KW-0493">Microtubule</keyword>
<comment type="subcellular location">
    <subcellularLocation>
        <location evidence="1 11">Cytoplasm</location>
        <location evidence="1 11">Cytoskeleton</location>
    </subcellularLocation>
</comment>
<dbReference type="GO" id="GO:0005874">
    <property type="term" value="C:microtubule"/>
    <property type="evidence" value="ECO:0007669"/>
    <property type="project" value="UniProtKB-KW"/>
</dbReference>
<comment type="similarity">
    <text evidence="2 11">Belongs to the dynein light intermediate chain family.</text>
</comment>
<organism evidence="13 14">
    <name type="scientific">Hypothenemus hampei</name>
    <name type="common">Coffee berry borer</name>
    <dbReference type="NCBI Taxonomy" id="57062"/>
    <lineage>
        <taxon>Eukaryota</taxon>
        <taxon>Metazoa</taxon>
        <taxon>Ecdysozoa</taxon>
        <taxon>Arthropoda</taxon>
        <taxon>Hexapoda</taxon>
        <taxon>Insecta</taxon>
        <taxon>Pterygota</taxon>
        <taxon>Neoptera</taxon>
        <taxon>Endopterygota</taxon>
        <taxon>Coleoptera</taxon>
        <taxon>Polyphaga</taxon>
        <taxon>Cucujiformia</taxon>
        <taxon>Curculionidae</taxon>
        <taxon>Scolytinae</taxon>
        <taxon>Hypothenemus</taxon>
    </lineage>
</organism>
<dbReference type="AlphaFoldDB" id="A0ABD1EUY3"/>
<comment type="subunit">
    <text evidence="11">Homodimer. The cytoplasmic dynein 1 complex consists of two catalytic heavy chains (HCs) and a number of non-catalytic subunits presented by intermediate chains (ICs).</text>
</comment>
<feature type="region of interest" description="Disordered" evidence="12">
    <location>
        <begin position="360"/>
        <end position="388"/>
    </location>
</feature>
<dbReference type="InterPro" id="IPR022780">
    <property type="entry name" value="Dynein_light_int_chain"/>
</dbReference>
<keyword evidence="3 11" id="KW-0813">Transport</keyword>
<protein>
    <recommendedName>
        <fullName evidence="11">Dynein light intermediate chain</fullName>
    </recommendedName>
</protein>
<dbReference type="SUPFAM" id="SSF52540">
    <property type="entry name" value="P-loop containing nucleoside triphosphate hydrolases"/>
    <property type="match status" value="1"/>
</dbReference>
<dbReference type="InterPro" id="IPR008467">
    <property type="entry name" value="Dynein1_light_intermed_chain"/>
</dbReference>
<evidence type="ECO:0000256" key="4">
    <source>
        <dbReference type="ARBA" id="ARBA00022490"/>
    </source>
</evidence>